<feature type="binding site" evidence="12">
    <location>
        <position position="325"/>
    </location>
    <ligand>
        <name>ATP</name>
        <dbReference type="ChEBI" id="CHEBI:30616"/>
    </ligand>
</feature>
<dbReference type="InterPro" id="IPR045874">
    <property type="entry name" value="LRK10/LRL21-25-like"/>
</dbReference>
<keyword evidence="7" id="KW-0418">Kinase</keyword>
<feature type="domain" description="Protein kinase" evidence="14">
    <location>
        <begin position="296"/>
        <end position="550"/>
    </location>
</feature>
<keyword evidence="3" id="KW-0808">Transferase</keyword>
<dbReference type="PANTHER" id="PTHR27009">
    <property type="entry name" value="RUST RESISTANCE KINASE LR10-RELATED"/>
    <property type="match status" value="1"/>
</dbReference>
<dbReference type="PROSITE" id="PS00107">
    <property type="entry name" value="PROTEIN_KINASE_ATP"/>
    <property type="match status" value="1"/>
</dbReference>
<gene>
    <name evidence="15" type="ORF">PHAVU_004G155800g</name>
</gene>
<keyword evidence="11" id="KW-0325">Glycoprotein</keyword>
<protein>
    <recommendedName>
        <fullName evidence="14">Protein kinase domain-containing protein</fullName>
    </recommendedName>
</protein>
<comment type="subcellular location">
    <subcellularLocation>
        <location evidence="1">Membrane</location>
        <topology evidence="1">Single-pass type I membrane protein</topology>
    </subcellularLocation>
</comment>
<evidence type="ECO:0000256" key="5">
    <source>
        <dbReference type="ARBA" id="ARBA00022729"/>
    </source>
</evidence>
<dbReference type="Gene3D" id="1.10.510.10">
    <property type="entry name" value="Transferase(Phosphotransferase) domain 1"/>
    <property type="match status" value="1"/>
</dbReference>
<keyword evidence="5 13" id="KW-0732">Signal</keyword>
<evidence type="ECO:0000256" key="6">
    <source>
        <dbReference type="ARBA" id="ARBA00022741"/>
    </source>
</evidence>
<reference evidence="16" key="1">
    <citation type="journal article" date="2014" name="Nat. Genet.">
        <title>A reference genome for common bean and genome-wide analysis of dual domestications.</title>
        <authorList>
            <person name="Schmutz J."/>
            <person name="McClean P.E."/>
            <person name="Mamidi S."/>
            <person name="Wu G.A."/>
            <person name="Cannon S.B."/>
            <person name="Grimwood J."/>
            <person name="Jenkins J."/>
            <person name="Shu S."/>
            <person name="Song Q."/>
            <person name="Chavarro C."/>
            <person name="Torres-Torres M."/>
            <person name="Geffroy V."/>
            <person name="Moghaddam S.M."/>
            <person name="Gao D."/>
            <person name="Abernathy B."/>
            <person name="Barry K."/>
            <person name="Blair M."/>
            <person name="Brick M.A."/>
            <person name="Chovatia M."/>
            <person name="Gepts P."/>
            <person name="Goodstein D.M."/>
            <person name="Gonzales M."/>
            <person name="Hellsten U."/>
            <person name="Hyten D.L."/>
            <person name="Jia G."/>
            <person name="Kelly J.D."/>
            <person name="Kudrna D."/>
            <person name="Lee R."/>
            <person name="Richard M.M."/>
            <person name="Miklas P.N."/>
            <person name="Osorno J.M."/>
            <person name="Rodrigues J."/>
            <person name="Thareau V."/>
            <person name="Urrea C.A."/>
            <person name="Wang M."/>
            <person name="Yu Y."/>
            <person name="Zhang M."/>
            <person name="Wing R.A."/>
            <person name="Cregan P.B."/>
            <person name="Rokhsar D.S."/>
            <person name="Jackson S.A."/>
        </authorList>
    </citation>
    <scope>NUCLEOTIDE SEQUENCE [LARGE SCALE GENOMIC DNA]</scope>
    <source>
        <strain evidence="16">cv. G19833</strain>
    </source>
</reference>
<evidence type="ECO:0000256" key="9">
    <source>
        <dbReference type="ARBA" id="ARBA00022989"/>
    </source>
</evidence>
<evidence type="ECO:0000259" key="14">
    <source>
        <dbReference type="PROSITE" id="PS50011"/>
    </source>
</evidence>
<evidence type="ECO:0000256" key="7">
    <source>
        <dbReference type="ARBA" id="ARBA00022777"/>
    </source>
</evidence>
<keyword evidence="10" id="KW-0472">Membrane</keyword>
<dbReference type="eggNOG" id="KOG1187">
    <property type="taxonomic scope" value="Eukaryota"/>
</dbReference>
<keyword evidence="9" id="KW-1133">Transmembrane helix</keyword>
<dbReference type="SMART" id="SM00220">
    <property type="entry name" value="S_TKc"/>
    <property type="match status" value="1"/>
</dbReference>
<evidence type="ECO:0000256" key="1">
    <source>
        <dbReference type="ARBA" id="ARBA00004479"/>
    </source>
</evidence>
<keyword evidence="4" id="KW-0812">Transmembrane</keyword>
<keyword evidence="8 12" id="KW-0067">ATP-binding</keyword>
<evidence type="ECO:0000313" key="16">
    <source>
        <dbReference type="Proteomes" id="UP000000226"/>
    </source>
</evidence>
<dbReference type="GO" id="GO:0004674">
    <property type="term" value="F:protein serine/threonine kinase activity"/>
    <property type="evidence" value="ECO:0007669"/>
    <property type="project" value="UniProtKB-KW"/>
</dbReference>
<dbReference type="Gene3D" id="3.30.200.20">
    <property type="entry name" value="Phosphorylase Kinase, domain 1"/>
    <property type="match status" value="1"/>
</dbReference>
<dbReference type="SUPFAM" id="SSF56112">
    <property type="entry name" value="Protein kinase-like (PK-like)"/>
    <property type="match status" value="1"/>
</dbReference>
<keyword evidence="16" id="KW-1185">Reference proteome</keyword>
<dbReference type="InterPro" id="IPR025287">
    <property type="entry name" value="WAK_GUB"/>
</dbReference>
<evidence type="ECO:0000256" key="11">
    <source>
        <dbReference type="ARBA" id="ARBA00023180"/>
    </source>
</evidence>
<evidence type="ECO:0000256" key="8">
    <source>
        <dbReference type="ARBA" id="ARBA00022840"/>
    </source>
</evidence>
<dbReference type="Proteomes" id="UP000000226">
    <property type="component" value="Chromosome 4"/>
</dbReference>
<evidence type="ECO:0000256" key="3">
    <source>
        <dbReference type="ARBA" id="ARBA00022679"/>
    </source>
</evidence>
<dbReference type="Pfam" id="PF00069">
    <property type="entry name" value="Pkinase"/>
    <property type="match status" value="1"/>
</dbReference>
<feature type="chain" id="PRO_5004755005" description="Protein kinase domain-containing protein" evidence="13">
    <location>
        <begin position="17"/>
        <end position="563"/>
    </location>
</feature>
<dbReference type="FunFam" id="3.30.200.20:FF:000178">
    <property type="entry name" value="serine/threonine-protein kinase PBS1-like"/>
    <property type="match status" value="1"/>
</dbReference>
<evidence type="ECO:0000256" key="4">
    <source>
        <dbReference type="ARBA" id="ARBA00022692"/>
    </source>
</evidence>
<dbReference type="InterPro" id="IPR001245">
    <property type="entry name" value="Ser-Thr/Tyr_kinase_cat_dom"/>
</dbReference>
<organism evidence="15 16">
    <name type="scientific">Phaseolus vulgaris</name>
    <name type="common">Kidney bean</name>
    <name type="synonym">French bean</name>
    <dbReference type="NCBI Taxonomy" id="3885"/>
    <lineage>
        <taxon>Eukaryota</taxon>
        <taxon>Viridiplantae</taxon>
        <taxon>Streptophyta</taxon>
        <taxon>Embryophyta</taxon>
        <taxon>Tracheophyta</taxon>
        <taxon>Spermatophyta</taxon>
        <taxon>Magnoliopsida</taxon>
        <taxon>eudicotyledons</taxon>
        <taxon>Gunneridae</taxon>
        <taxon>Pentapetalae</taxon>
        <taxon>rosids</taxon>
        <taxon>fabids</taxon>
        <taxon>Fabales</taxon>
        <taxon>Fabaceae</taxon>
        <taxon>Papilionoideae</taxon>
        <taxon>50 kb inversion clade</taxon>
        <taxon>NPAAA clade</taxon>
        <taxon>indigoferoid/millettioid clade</taxon>
        <taxon>Phaseoleae</taxon>
        <taxon>Phaseolus</taxon>
    </lineage>
</organism>
<evidence type="ECO:0000256" key="13">
    <source>
        <dbReference type="SAM" id="SignalP"/>
    </source>
</evidence>
<name>V7C5W1_PHAVU</name>
<dbReference type="PROSITE" id="PS50011">
    <property type="entry name" value="PROTEIN_KINASE_DOM"/>
    <property type="match status" value="1"/>
</dbReference>
<dbReference type="SMR" id="V7C5W1"/>
<dbReference type="InterPro" id="IPR008271">
    <property type="entry name" value="Ser/Thr_kinase_AS"/>
</dbReference>
<dbReference type="GO" id="GO:0016020">
    <property type="term" value="C:membrane"/>
    <property type="evidence" value="ECO:0007669"/>
    <property type="project" value="UniProtKB-SubCell"/>
</dbReference>
<dbReference type="Pfam" id="PF07714">
    <property type="entry name" value="PK_Tyr_Ser-Thr"/>
    <property type="match status" value="1"/>
</dbReference>
<dbReference type="OMA" id="PFMFENS"/>
<accession>V7C5W1</accession>
<evidence type="ECO:0000256" key="10">
    <source>
        <dbReference type="ARBA" id="ARBA00023136"/>
    </source>
</evidence>
<dbReference type="InterPro" id="IPR000719">
    <property type="entry name" value="Prot_kinase_dom"/>
</dbReference>
<dbReference type="GO" id="GO:0005524">
    <property type="term" value="F:ATP binding"/>
    <property type="evidence" value="ECO:0007669"/>
    <property type="project" value="UniProtKB-UniRule"/>
</dbReference>
<sequence>MCWLLLITLPHSHSQSSPTFDYSVCKNQSYNCGNLSNIFYPFWGHNRSPECGSGDPFKLTCNDNNTTSVRIASQNFTVKEINTTAHTMKLVPAETVANICSPLSEDVNESHTGLFQDSPSVQKITIFYYCPRIKNFHYGHFMCGEDAITYFALEYDRLFIDYPQLERCKQRLHTWSDAQMDFSGGALALEEKLNEGFVVKYNVSETCARCLGREGRCWRDGIKKHAVNSCYYCTNGSHGMHCSPKTITNSVTGATVAIMLICIAIFCLRYKSPILQRHLGSNSKKYKFSEVKKMTNSFKVKLGEGGFGAVYKGETLNGCPVAIKKLNAKKGNGENFINEVASISKTSHVNVVQLLGFCLEGNNKVLIYEFMSNGSLDKFIYNKGLKDATLCILHFDIKPHNILLDEFFCPKISDFGLAKLCPVKESTIFMSDQRGTIGYKAPEVWNRHLGRVSHKSDVYSYRMMLLEMVGGRKIINAEANHTSEIYFPHWAYNRLKQGGELRPDGVITTKEHEMARIMTVVGLWCVQTIPHDRPTMTRVIDMLEGNMDSLEMPPKPDISSPIS</sequence>
<keyword evidence="6 12" id="KW-0547">Nucleotide-binding</keyword>
<evidence type="ECO:0000256" key="2">
    <source>
        <dbReference type="ARBA" id="ARBA00022527"/>
    </source>
</evidence>
<evidence type="ECO:0000313" key="15">
    <source>
        <dbReference type="EMBL" id="ESW24738.1"/>
    </source>
</evidence>
<dbReference type="InterPro" id="IPR011009">
    <property type="entry name" value="Kinase-like_dom_sf"/>
</dbReference>
<dbReference type="AlphaFoldDB" id="V7C5W1"/>
<proteinExistence type="predicted"/>
<dbReference type="GO" id="GO:0030247">
    <property type="term" value="F:polysaccharide binding"/>
    <property type="evidence" value="ECO:0007669"/>
    <property type="project" value="InterPro"/>
</dbReference>
<dbReference type="Gramene" id="ESW24738">
    <property type="protein sequence ID" value="ESW24738"/>
    <property type="gene ID" value="PHAVU_004G155800g"/>
</dbReference>
<dbReference type="EMBL" id="CM002291">
    <property type="protein sequence ID" value="ESW24738.1"/>
    <property type="molecule type" value="Genomic_DNA"/>
</dbReference>
<dbReference type="OrthoDB" id="1416789at2759"/>
<dbReference type="PROSITE" id="PS00108">
    <property type="entry name" value="PROTEIN_KINASE_ST"/>
    <property type="match status" value="1"/>
</dbReference>
<evidence type="ECO:0000256" key="12">
    <source>
        <dbReference type="PROSITE-ProRule" id="PRU10141"/>
    </source>
</evidence>
<feature type="signal peptide" evidence="13">
    <location>
        <begin position="1"/>
        <end position="16"/>
    </location>
</feature>
<dbReference type="Pfam" id="PF13947">
    <property type="entry name" value="GUB_WAK_bind"/>
    <property type="match status" value="1"/>
</dbReference>
<dbReference type="InterPro" id="IPR017441">
    <property type="entry name" value="Protein_kinase_ATP_BS"/>
</dbReference>
<keyword evidence="2" id="KW-0723">Serine/threonine-protein kinase</keyword>